<organism evidence="1 2">
    <name type="scientific">Diphasiastrum complanatum</name>
    <name type="common">Issler's clubmoss</name>
    <name type="synonym">Lycopodium complanatum</name>
    <dbReference type="NCBI Taxonomy" id="34168"/>
    <lineage>
        <taxon>Eukaryota</taxon>
        <taxon>Viridiplantae</taxon>
        <taxon>Streptophyta</taxon>
        <taxon>Embryophyta</taxon>
        <taxon>Tracheophyta</taxon>
        <taxon>Lycopodiopsida</taxon>
        <taxon>Lycopodiales</taxon>
        <taxon>Lycopodiaceae</taxon>
        <taxon>Lycopodioideae</taxon>
        <taxon>Diphasiastrum</taxon>
    </lineage>
</organism>
<dbReference type="EMBL" id="CM055096">
    <property type="protein sequence ID" value="KAJ7556785.1"/>
    <property type="molecule type" value="Genomic_DNA"/>
</dbReference>
<keyword evidence="2" id="KW-1185">Reference proteome</keyword>
<accession>A0ACC2DR86</accession>
<protein>
    <submittedName>
        <fullName evidence="1">Uncharacterized protein</fullName>
    </submittedName>
</protein>
<evidence type="ECO:0000313" key="1">
    <source>
        <dbReference type="EMBL" id="KAJ7556785.1"/>
    </source>
</evidence>
<comment type="caution">
    <text evidence="1">The sequence shown here is derived from an EMBL/GenBank/DDBJ whole genome shotgun (WGS) entry which is preliminary data.</text>
</comment>
<proteinExistence type="predicted"/>
<dbReference type="Proteomes" id="UP001162992">
    <property type="component" value="Chromosome 5"/>
</dbReference>
<name>A0ACC2DR86_DIPCM</name>
<gene>
    <name evidence="1" type="ORF">O6H91_05G098200</name>
</gene>
<evidence type="ECO:0000313" key="2">
    <source>
        <dbReference type="Proteomes" id="UP001162992"/>
    </source>
</evidence>
<reference evidence="2" key="1">
    <citation type="journal article" date="2024" name="Proc. Natl. Acad. Sci. U.S.A.">
        <title>Extraordinary preservation of gene collinearity over three hundred million years revealed in homosporous lycophytes.</title>
        <authorList>
            <person name="Li C."/>
            <person name="Wickell D."/>
            <person name="Kuo L.Y."/>
            <person name="Chen X."/>
            <person name="Nie B."/>
            <person name="Liao X."/>
            <person name="Peng D."/>
            <person name="Ji J."/>
            <person name="Jenkins J."/>
            <person name="Williams M."/>
            <person name="Shu S."/>
            <person name="Plott C."/>
            <person name="Barry K."/>
            <person name="Rajasekar S."/>
            <person name="Grimwood J."/>
            <person name="Han X."/>
            <person name="Sun S."/>
            <person name="Hou Z."/>
            <person name="He W."/>
            <person name="Dai G."/>
            <person name="Sun C."/>
            <person name="Schmutz J."/>
            <person name="Leebens-Mack J.H."/>
            <person name="Li F.W."/>
            <person name="Wang L."/>
        </authorList>
    </citation>
    <scope>NUCLEOTIDE SEQUENCE [LARGE SCALE GENOMIC DNA]</scope>
    <source>
        <strain evidence="2">cv. PW_Plant_1</strain>
    </source>
</reference>
<sequence length="370" mass="41821">MEPHRRPQEVQGALRTPSYGGMRGPPEPHAAAAVPAVAERPGSSTDPQGSSTSRGRQIRQRVMQRPGVGTTGAPLKLVANHYRAYLRDNMEDASQYHVFMKPALQSKTLCRNILKKLYEDNVQTCFSYKSYAYDGEGLLFFAGFPFQNKEFKVQLESERSMNPRRAEEIASSSATGSSETTPFKRRRILRSKEFDVRIEFTTAVRMRTISDFRPGQPVSMAQEAIRVLDTVLREHAARRDYLQIKESFFHPVFGGEKDLGGGVLTWTGFHISFKLIQTGLSLNLDCSSALIIKPLPVLEFLTLNLGKPPISFGPNDWNKAKRLLVGVKIFTTHTNMKYKIFGITNRPCDELRSIEDQRLRRSYFGSDHNT</sequence>